<gene>
    <name evidence="2" type="ORF">E9998_07110</name>
</gene>
<dbReference type="OrthoDB" id="5196280at2"/>
<dbReference type="EMBL" id="STGX01000004">
    <property type="protein sequence ID" value="THV30138.1"/>
    <property type="molecule type" value="Genomic_DNA"/>
</dbReference>
<dbReference type="RefSeq" id="WP_136529011.1">
    <property type="nucleotide sequence ID" value="NZ_STGX01000004.1"/>
</dbReference>
<comment type="caution">
    <text evidence="2">The sequence shown here is derived from an EMBL/GenBank/DDBJ whole genome shotgun (WGS) entry which is preliminary data.</text>
</comment>
<protein>
    <recommendedName>
        <fullName evidence="4">DUF2975 domain-containing protein</fullName>
    </recommendedName>
</protein>
<evidence type="ECO:0000313" key="2">
    <source>
        <dbReference type="EMBL" id="THV30138.1"/>
    </source>
</evidence>
<evidence type="ECO:0008006" key="4">
    <source>
        <dbReference type="Google" id="ProtNLM"/>
    </source>
</evidence>
<keyword evidence="3" id="KW-1185">Reference proteome</keyword>
<evidence type="ECO:0000313" key="3">
    <source>
        <dbReference type="Proteomes" id="UP000305792"/>
    </source>
</evidence>
<accession>A0A4S8PHP9</accession>
<feature type="transmembrane region" description="Helical" evidence="1">
    <location>
        <begin position="26"/>
        <end position="52"/>
    </location>
</feature>
<reference evidence="2 3" key="1">
    <citation type="journal article" date="2018" name="Int. J. Syst. Evol. Microbiol.">
        <title>Glycomyces paridis sp. nov., isolated from the medicinal plant Paris polyphylla.</title>
        <authorList>
            <person name="Fang X.M."/>
            <person name="Bai J.L."/>
            <person name="Su J."/>
            <person name="Zhao L.L."/>
            <person name="Liu H.Y."/>
            <person name="Ma B.P."/>
            <person name="Zhang Y.Q."/>
            <person name="Yu L.Y."/>
        </authorList>
    </citation>
    <scope>NUCLEOTIDE SEQUENCE [LARGE SCALE GENOMIC DNA]</scope>
    <source>
        <strain evidence="2 3">CPCC 204357</strain>
    </source>
</reference>
<proteinExistence type="predicted"/>
<feature type="transmembrane region" description="Helical" evidence="1">
    <location>
        <begin position="133"/>
        <end position="154"/>
    </location>
</feature>
<keyword evidence="1" id="KW-0812">Transmembrane</keyword>
<feature type="transmembrane region" description="Helical" evidence="1">
    <location>
        <begin position="64"/>
        <end position="87"/>
    </location>
</feature>
<evidence type="ECO:0000256" key="1">
    <source>
        <dbReference type="SAM" id="Phobius"/>
    </source>
</evidence>
<name>A0A4S8PHP9_9ACTN</name>
<dbReference type="Proteomes" id="UP000305792">
    <property type="component" value="Unassembled WGS sequence"/>
</dbReference>
<keyword evidence="1" id="KW-0472">Membrane</keyword>
<sequence length="164" mass="16644">MSDPLPPFPPGPAPGAMPGATRAAVVLLWIGVGFGVCGGLASLFGAATLGALEDDGQVILPESFMPLLVVSIVQITVWTVLRGVFAVKIARRSATARKGAVILEAVGLALSLVSWVVTPDIEVVGAPTQTNEGAAMVGAVLGAAVAAVVIGTLMSEASRRWCDR</sequence>
<keyword evidence="1" id="KW-1133">Transmembrane helix</keyword>
<feature type="transmembrane region" description="Helical" evidence="1">
    <location>
        <begin position="99"/>
        <end position="118"/>
    </location>
</feature>
<dbReference type="AlphaFoldDB" id="A0A4S8PHP9"/>
<organism evidence="2 3">
    <name type="scientific">Glycomyces paridis</name>
    <dbReference type="NCBI Taxonomy" id="2126555"/>
    <lineage>
        <taxon>Bacteria</taxon>
        <taxon>Bacillati</taxon>
        <taxon>Actinomycetota</taxon>
        <taxon>Actinomycetes</taxon>
        <taxon>Glycomycetales</taxon>
        <taxon>Glycomycetaceae</taxon>
        <taxon>Glycomyces</taxon>
    </lineage>
</organism>